<dbReference type="OrthoDB" id="6432475at2759"/>
<evidence type="ECO:0008006" key="3">
    <source>
        <dbReference type="Google" id="ProtNLM"/>
    </source>
</evidence>
<accession>A0A4Y2H0N5</accession>
<keyword evidence="2" id="KW-1185">Reference proteome</keyword>
<dbReference type="EMBL" id="BGPR01001673">
    <property type="protein sequence ID" value="GBM59253.1"/>
    <property type="molecule type" value="Genomic_DNA"/>
</dbReference>
<protein>
    <recommendedName>
        <fullName evidence="3">Transposase Tc1-like domain-containing protein</fullName>
    </recommendedName>
</protein>
<reference evidence="1 2" key="1">
    <citation type="journal article" date="2019" name="Sci. Rep.">
        <title>Orb-weaving spider Araneus ventricosus genome elucidates the spidroin gene catalogue.</title>
        <authorList>
            <person name="Kono N."/>
            <person name="Nakamura H."/>
            <person name="Ohtoshi R."/>
            <person name="Moran D.A.P."/>
            <person name="Shinohara A."/>
            <person name="Yoshida Y."/>
            <person name="Fujiwara M."/>
            <person name="Mori M."/>
            <person name="Tomita M."/>
            <person name="Arakawa K."/>
        </authorList>
    </citation>
    <scope>NUCLEOTIDE SEQUENCE [LARGE SCALE GENOMIC DNA]</scope>
</reference>
<evidence type="ECO:0000313" key="1">
    <source>
        <dbReference type="EMBL" id="GBM59253.1"/>
    </source>
</evidence>
<evidence type="ECO:0000313" key="2">
    <source>
        <dbReference type="Proteomes" id="UP000499080"/>
    </source>
</evidence>
<dbReference type="AlphaFoldDB" id="A0A4Y2H0N5"/>
<name>A0A4Y2H0N5_ARAVE</name>
<dbReference type="Proteomes" id="UP000499080">
    <property type="component" value="Unassembled WGS sequence"/>
</dbReference>
<sequence length="128" mass="14692">MHLNVITDCVRPVAYALPYRTDARWVKAFRAGRNETAVLHRRGRPSIPQHQIDIASGILSIDRLWTVRELSVEVGLGHQTVWQILKKWRMLVRSVAVINKQHLANGILWLPDIWKNVQKFAGDYTGGM</sequence>
<organism evidence="1 2">
    <name type="scientific">Araneus ventricosus</name>
    <name type="common">Orbweaver spider</name>
    <name type="synonym">Epeira ventricosa</name>
    <dbReference type="NCBI Taxonomy" id="182803"/>
    <lineage>
        <taxon>Eukaryota</taxon>
        <taxon>Metazoa</taxon>
        <taxon>Ecdysozoa</taxon>
        <taxon>Arthropoda</taxon>
        <taxon>Chelicerata</taxon>
        <taxon>Arachnida</taxon>
        <taxon>Araneae</taxon>
        <taxon>Araneomorphae</taxon>
        <taxon>Entelegynae</taxon>
        <taxon>Araneoidea</taxon>
        <taxon>Araneidae</taxon>
        <taxon>Araneus</taxon>
    </lineage>
</organism>
<proteinExistence type="predicted"/>
<gene>
    <name evidence="1" type="ORF">AVEN_205084_1</name>
</gene>
<comment type="caution">
    <text evidence="1">The sequence shown here is derived from an EMBL/GenBank/DDBJ whole genome shotgun (WGS) entry which is preliminary data.</text>
</comment>